<dbReference type="InterPro" id="IPR012429">
    <property type="entry name" value="HGSNAT_cat"/>
</dbReference>
<name>K4ICP7_PSYTT</name>
<feature type="transmembrane region" description="Helical" evidence="1">
    <location>
        <begin position="85"/>
        <end position="102"/>
    </location>
</feature>
<keyword evidence="1" id="KW-0472">Membrane</keyword>
<feature type="transmembrane region" description="Helical" evidence="1">
    <location>
        <begin position="207"/>
        <end position="227"/>
    </location>
</feature>
<feature type="transmembrane region" description="Helical" evidence="1">
    <location>
        <begin position="45"/>
        <end position="64"/>
    </location>
</feature>
<accession>K4ICP7</accession>
<evidence type="ECO:0000259" key="2">
    <source>
        <dbReference type="Pfam" id="PF04235"/>
    </source>
</evidence>
<dbReference type="PANTHER" id="PTHR30590">
    <property type="entry name" value="INNER MEMBRANE PROTEIN"/>
    <property type="match status" value="1"/>
</dbReference>
<feature type="domain" description="DUF418" evidence="2">
    <location>
        <begin position="253"/>
        <end position="360"/>
    </location>
</feature>
<dbReference type="Pfam" id="PF04235">
    <property type="entry name" value="DUF418"/>
    <property type="match status" value="1"/>
</dbReference>
<dbReference type="PANTHER" id="PTHR30590:SF3">
    <property type="entry name" value="HYPOTHETICAL MEMBRANE SPANNING PROTEIN"/>
    <property type="match status" value="1"/>
</dbReference>
<dbReference type="EMBL" id="CP003879">
    <property type="protein sequence ID" value="AFU68367.1"/>
    <property type="molecule type" value="Genomic_DNA"/>
</dbReference>
<dbReference type="AlphaFoldDB" id="K4ICP7"/>
<dbReference type="RefSeq" id="WP_015023969.1">
    <property type="nucleotide sequence ID" value="NC_018721.1"/>
</dbReference>
<organism evidence="4 5">
    <name type="scientific">Psychroflexus torquis (strain ATCC 700755 / CIP 106069 / ACAM 623)</name>
    <dbReference type="NCBI Taxonomy" id="313595"/>
    <lineage>
        <taxon>Bacteria</taxon>
        <taxon>Pseudomonadati</taxon>
        <taxon>Bacteroidota</taxon>
        <taxon>Flavobacteriia</taxon>
        <taxon>Flavobacteriales</taxon>
        <taxon>Flavobacteriaceae</taxon>
        <taxon>Psychroflexus</taxon>
    </lineage>
</organism>
<feature type="transmembrane region" description="Helical" evidence="1">
    <location>
        <begin position="295"/>
        <end position="313"/>
    </location>
</feature>
<feature type="transmembrane region" description="Helical" evidence="1">
    <location>
        <begin position="169"/>
        <end position="195"/>
    </location>
</feature>
<dbReference type="STRING" id="313595.P700755_001468"/>
<feature type="transmembrane region" description="Helical" evidence="1">
    <location>
        <begin position="12"/>
        <end position="33"/>
    </location>
</feature>
<gene>
    <name evidence="4" type="ordered locus">P700755_001468</name>
</gene>
<dbReference type="HOGENOM" id="CLU_036065_2_0_10"/>
<dbReference type="InterPro" id="IPR007349">
    <property type="entry name" value="DUF418"/>
</dbReference>
<feature type="domain" description="Heparan-alpha-glucosaminide N-acetyltransferase catalytic" evidence="3">
    <location>
        <begin position="7"/>
        <end position="208"/>
    </location>
</feature>
<keyword evidence="5" id="KW-1185">Reference proteome</keyword>
<dbReference type="InterPro" id="IPR052529">
    <property type="entry name" value="Bact_Transport_Assoc"/>
</dbReference>
<dbReference type="KEGG" id="ptq:P700755_001468"/>
<evidence type="ECO:0000259" key="3">
    <source>
        <dbReference type="Pfam" id="PF07786"/>
    </source>
</evidence>
<evidence type="ECO:0000313" key="5">
    <source>
        <dbReference type="Proteomes" id="UP000008514"/>
    </source>
</evidence>
<dbReference type="TCDB" id="9.B.169.1.5">
    <property type="family name" value="the integral membrane protein (8 -10 tmss) yeib or duf418 (yeib) family"/>
</dbReference>
<evidence type="ECO:0000256" key="1">
    <source>
        <dbReference type="SAM" id="Phobius"/>
    </source>
</evidence>
<dbReference type="eggNOG" id="COG2311">
    <property type="taxonomic scope" value="Bacteria"/>
</dbReference>
<reference evidence="4" key="1">
    <citation type="submission" date="2006-03" db="EMBL/GenBank/DDBJ databases">
        <authorList>
            <person name="Bowman J."/>
            <person name="Ferriera S."/>
            <person name="Johnson J."/>
            <person name="Kravitz S."/>
            <person name="Halpern A."/>
            <person name="Remington K."/>
            <person name="Beeson K."/>
            <person name="Tran B."/>
            <person name="Rogers Y.-H."/>
            <person name="Friedman R."/>
            <person name="Venter J.C."/>
        </authorList>
    </citation>
    <scope>NUCLEOTIDE SEQUENCE [LARGE SCALE GENOMIC DNA]</scope>
    <source>
        <strain evidence="4">ATCC 700755</strain>
    </source>
</reference>
<feature type="transmembrane region" description="Helical" evidence="1">
    <location>
        <begin position="325"/>
        <end position="344"/>
    </location>
</feature>
<keyword evidence="1" id="KW-0812">Transmembrane</keyword>
<feature type="transmembrane region" description="Helical" evidence="1">
    <location>
        <begin position="132"/>
        <end position="149"/>
    </location>
</feature>
<feature type="transmembrane region" description="Helical" evidence="1">
    <location>
        <begin position="253"/>
        <end position="274"/>
    </location>
</feature>
<dbReference type="OrthoDB" id="9807744at2"/>
<dbReference type="Proteomes" id="UP000008514">
    <property type="component" value="Chromosome"/>
</dbReference>
<feature type="transmembrane region" description="Helical" evidence="1">
    <location>
        <begin position="108"/>
        <end position="125"/>
    </location>
</feature>
<keyword evidence="1" id="KW-1133">Transmembrane helix</keyword>
<proteinExistence type="predicted"/>
<evidence type="ECO:0000313" key="4">
    <source>
        <dbReference type="EMBL" id="AFU68367.1"/>
    </source>
</evidence>
<sequence>MTGETHRILGYDFARGLAIIGMIFVNFKTVMVVETDAYLYQLVELVSGKAAALFVVLVGVGMTLMYQSAKAKNDVGEIRKVKTILLKRAAFLLVLGLSYYSIWPGDILHYYGLYLPIGILFLSVSRNWLQTLSFLLIIAYSAFLLFFNYEAGWDWTTLEYTDFYTVNGFFRNFFLNGFHPVFPWIAFLLTGIWIGRINFNNAKVRKRVSLFSLTLFLVFKSISLFLIDNLSQLSPTKASDLTYLLGTTPMPPMFFYMITASSLAVFIISISIYISTKLSHTLFIKQMVSTGQLSLSNYFFHVIIGMLAIKLFFRKLEFAFSIEFTIVYAIVFSVVIIFFSHIWCMKFKKGPLEYIMRKITG</sequence>
<dbReference type="Pfam" id="PF07786">
    <property type="entry name" value="HGSNAT_cat"/>
    <property type="match status" value="1"/>
</dbReference>
<protein>
    <submittedName>
        <fullName evidence="4">Membrane spanning protein</fullName>
    </submittedName>
</protein>
<reference evidence="4" key="2">
    <citation type="submission" date="2012-09" db="EMBL/GenBank/DDBJ databases">
        <title>The complete sequence of Psychroflexus torquis an extreme psychrophile from sea-ice that is stimulated by light.</title>
        <authorList>
            <person name="Feng S."/>
            <person name="Powell S.M."/>
            <person name="Bowman J.P."/>
        </authorList>
    </citation>
    <scope>NUCLEOTIDE SEQUENCE [LARGE SCALE GENOMIC DNA]</scope>
    <source>
        <strain evidence="4">ATCC 700755</strain>
    </source>
</reference>